<dbReference type="Pfam" id="PF12796">
    <property type="entry name" value="Ank_2"/>
    <property type="match status" value="1"/>
</dbReference>
<accession>A0ABT2GN70</accession>
<dbReference type="PROSITE" id="PS50088">
    <property type="entry name" value="ANK_REPEAT"/>
    <property type="match status" value="2"/>
</dbReference>
<comment type="caution">
    <text evidence="5">The sequence shown here is derived from an EMBL/GenBank/DDBJ whole genome shotgun (WGS) entry which is preliminary data.</text>
</comment>
<evidence type="ECO:0000256" key="1">
    <source>
        <dbReference type="ARBA" id="ARBA00022737"/>
    </source>
</evidence>
<feature type="region of interest" description="Disordered" evidence="4">
    <location>
        <begin position="1"/>
        <end position="40"/>
    </location>
</feature>
<feature type="repeat" description="ANK" evidence="3">
    <location>
        <begin position="4"/>
        <end position="36"/>
    </location>
</feature>
<reference evidence="5" key="1">
    <citation type="submission" date="2022-08" db="EMBL/GenBank/DDBJ databases">
        <authorList>
            <person name="Deng Y."/>
            <person name="Han X.-F."/>
            <person name="Zhang Y.-Q."/>
        </authorList>
    </citation>
    <scope>NUCLEOTIDE SEQUENCE</scope>
    <source>
        <strain evidence="5">CPCC 205763</strain>
    </source>
</reference>
<evidence type="ECO:0000256" key="2">
    <source>
        <dbReference type="ARBA" id="ARBA00023043"/>
    </source>
</evidence>
<dbReference type="PROSITE" id="PS50297">
    <property type="entry name" value="ANK_REP_REGION"/>
    <property type="match status" value="2"/>
</dbReference>
<dbReference type="InterPro" id="IPR002110">
    <property type="entry name" value="Ankyrin_rpt"/>
</dbReference>
<keyword evidence="6" id="KW-1185">Reference proteome</keyword>
<name>A0ABT2GN70_9MICO</name>
<keyword evidence="2 3" id="KW-0040">ANK repeat</keyword>
<organism evidence="5 6">
    <name type="scientific">Herbiconiux aconitum</name>
    <dbReference type="NCBI Taxonomy" id="2970913"/>
    <lineage>
        <taxon>Bacteria</taxon>
        <taxon>Bacillati</taxon>
        <taxon>Actinomycetota</taxon>
        <taxon>Actinomycetes</taxon>
        <taxon>Micrococcales</taxon>
        <taxon>Microbacteriaceae</taxon>
        <taxon>Herbiconiux</taxon>
    </lineage>
</organism>
<keyword evidence="1" id="KW-0677">Repeat</keyword>
<feature type="repeat" description="ANK" evidence="3">
    <location>
        <begin position="37"/>
        <end position="69"/>
    </location>
</feature>
<gene>
    <name evidence="5" type="ORF">N1027_05920</name>
</gene>
<dbReference type="PANTHER" id="PTHR24134">
    <property type="entry name" value="ANKYRIN REPEAT-CONTAINING PROTEIN DDB_G0279043"/>
    <property type="match status" value="1"/>
</dbReference>
<evidence type="ECO:0000256" key="3">
    <source>
        <dbReference type="PROSITE-ProRule" id="PRU00023"/>
    </source>
</evidence>
<dbReference type="RefSeq" id="WP_259506115.1">
    <property type="nucleotide sequence ID" value="NZ_JANLCM010000001.1"/>
</dbReference>
<dbReference type="Proteomes" id="UP001165584">
    <property type="component" value="Unassembled WGS sequence"/>
</dbReference>
<evidence type="ECO:0000256" key="4">
    <source>
        <dbReference type="SAM" id="MobiDB-lite"/>
    </source>
</evidence>
<protein>
    <submittedName>
        <fullName evidence="5">Ankyrin repeat domain-containing protein</fullName>
    </submittedName>
</protein>
<proteinExistence type="predicted"/>
<dbReference type="SMART" id="SM00248">
    <property type="entry name" value="ANK"/>
    <property type="match status" value="3"/>
</dbReference>
<dbReference type="EMBL" id="JANLCM010000001">
    <property type="protein sequence ID" value="MCS5717671.1"/>
    <property type="molecule type" value="Genomic_DNA"/>
</dbReference>
<evidence type="ECO:0000313" key="6">
    <source>
        <dbReference type="Proteomes" id="UP001165584"/>
    </source>
</evidence>
<feature type="compositionally biased region" description="Basic and acidic residues" evidence="4">
    <location>
        <begin position="1"/>
        <end position="22"/>
    </location>
</feature>
<sequence>MDRANRTSLHYESKRNNAEGVRELVNGGADPNAKDSNGWTPLHFAAQEHAVATARELIRLGSDVNARDKFEKPPLSVAVYAAGEADQMVTLLLDSGADPYLENNYGVSPIRLARTIADTDVRQYFDHLG</sequence>
<dbReference type="InterPro" id="IPR036770">
    <property type="entry name" value="Ankyrin_rpt-contain_sf"/>
</dbReference>
<dbReference type="SUPFAM" id="SSF48403">
    <property type="entry name" value="Ankyrin repeat"/>
    <property type="match status" value="1"/>
</dbReference>
<dbReference type="PANTHER" id="PTHR24134:SF9">
    <property type="entry name" value="ANKYRIN REPEAT AND SOCS BOX PROTEIN 8"/>
    <property type="match status" value="1"/>
</dbReference>
<dbReference type="Gene3D" id="1.25.40.20">
    <property type="entry name" value="Ankyrin repeat-containing domain"/>
    <property type="match status" value="1"/>
</dbReference>
<evidence type="ECO:0000313" key="5">
    <source>
        <dbReference type="EMBL" id="MCS5717671.1"/>
    </source>
</evidence>